<evidence type="ECO:0000313" key="4">
    <source>
        <dbReference type="Proteomes" id="UP000831880"/>
    </source>
</evidence>
<reference evidence="3 4" key="1">
    <citation type="submission" date="2022-04" db="EMBL/GenBank/DDBJ databases">
        <title>Halobacillus sp. isolated from saltern.</title>
        <authorList>
            <person name="Won M."/>
            <person name="Lee C.-M."/>
            <person name="Woen H.-Y."/>
            <person name="Kwon S.-W."/>
        </authorList>
    </citation>
    <scope>NUCLEOTIDE SEQUENCE [LARGE SCALE GENOMIC DNA]</scope>
    <source>
        <strain evidence="3 4">SSTM10-2</strain>
    </source>
</reference>
<dbReference type="InterPro" id="IPR023214">
    <property type="entry name" value="HAD_sf"/>
</dbReference>
<dbReference type="RefSeq" id="WP_244751767.1">
    <property type="nucleotide sequence ID" value="NZ_CP095074.1"/>
</dbReference>
<evidence type="ECO:0000256" key="1">
    <source>
        <dbReference type="ARBA" id="ARBA00022801"/>
    </source>
</evidence>
<dbReference type="PANTHER" id="PTHR43434:SF1">
    <property type="entry name" value="PHOSPHOGLYCOLATE PHOSPHATASE"/>
    <property type="match status" value="1"/>
</dbReference>
<dbReference type="InterPro" id="IPR050155">
    <property type="entry name" value="HAD-like_hydrolase_sf"/>
</dbReference>
<dbReference type="Gene3D" id="3.40.50.1000">
    <property type="entry name" value="HAD superfamily/HAD-like"/>
    <property type="match status" value="1"/>
</dbReference>
<dbReference type="SFLD" id="SFLDS00003">
    <property type="entry name" value="Haloacid_Dehalogenase"/>
    <property type="match status" value="1"/>
</dbReference>
<dbReference type="SUPFAM" id="SSF56784">
    <property type="entry name" value="HAD-like"/>
    <property type="match status" value="1"/>
</dbReference>
<name>A0ABY4GVG1_9BACI</name>
<dbReference type="Pfam" id="PF13419">
    <property type="entry name" value="HAD_2"/>
    <property type="match status" value="1"/>
</dbReference>
<evidence type="ECO:0000313" key="3">
    <source>
        <dbReference type="EMBL" id="UOQ92156.1"/>
    </source>
</evidence>
<dbReference type="Proteomes" id="UP000831880">
    <property type="component" value="Chromosome"/>
</dbReference>
<gene>
    <name evidence="3" type="ORF">MUO14_16890</name>
</gene>
<dbReference type="InterPro" id="IPR036412">
    <property type="entry name" value="HAD-like_sf"/>
</dbReference>
<dbReference type="PANTHER" id="PTHR43434">
    <property type="entry name" value="PHOSPHOGLYCOLATE PHOSPHATASE"/>
    <property type="match status" value="1"/>
</dbReference>
<dbReference type="Gene3D" id="1.10.150.240">
    <property type="entry name" value="Putative phosphatase, domain 2"/>
    <property type="match status" value="1"/>
</dbReference>
<keyword evidence="2" id="KW-0460">Magnesium</keyword>
<evidence type="ECO:0000256" key="2">
    <source>
        <dbReference type="ARBA" id="ARBA00022842"/>
    </source>
</evidence>
<keyword evidence="4" id="KW-1185">Reference proteome</keyword>
<keyword evidence="1" id="KW-0378">Hydrolase</keyword>
<sequence>MSFSFIFDMDGTLFQTNKILELSLQDAFDRLRSMDLWKEETPIQQYREIMGVPLPEVWETLLPDHSNKVREITNDHFHKCLIANIKGGSGELYPNVEKVLRYLKENNYPIFIASNGLTEYLNTIVDYYQLNNWIVETFSIQNIASQDKADLVGEIVKKYDIDQAAVVGDRLSDFRAAKTNGMLSIGCTFDFAKEEELQQANLTIDNLSELIDILPRLREVVQKVSK</sequence>
<dbReference type="SFLD" id="SFLDG01129">
    <property type="entry name" value="C1.5:_HAD__Beta-PGM__Phosphata"/>
    <property type="match status" value="1"/>
</dbReference>
<protein>
    <submittedName>
        <fullName evidence="3">HAD hydrolase-like protein</fullName>
    </submittedName>
</protein>
<organism evidence="3 4">
    <name type="scientific">Halobacillus shinanisalinarum</name>
    <dbReference type="NCBI Taxonomy" id="2932258"/>
    <lineage>
        <taxon>Bacteria</taxon>
        <taxon>Bacillati</taxon>
        <taxon>Bacillota</taxon>
        <taxon>Bacilli</taxon>
        <taxon>Bacillales</taxon>
        <taxon>Bacillaceae</taxon>
        <taxon>Halobacillus</taxon>
    </lineage>
</organism>
<dbReference type="InterPro" id="IPR023198">
    <property type="entry name" value="PGP-like_dom2"/>
</dbReference>
<proteinExistence type="predicted"/>
<dbReference type="EMBL" id="CP095074">
    <property type="protein sequence ID" value="UOQ92156.1"/>
    <property type="molecule type" value="Genomic_DNA"/>
</dbReference>
<dbReference type="InterPro" id="IPR041492">
    <property type="entry name" value="HAD_2"/>
</dbReference>
<accession>A0ABY4GVG1</accession>